<evidence type="ECO:0000313" key="2">
    <source>
        <dbReference type="Proteomes" id="UP001482620"/>
    </source>
</evidence>
<gene>
    <name evidence="1" type="ORF">ILYODFUR_033946</name>
</gene>
<name>A0ABV0VK11_9TELE</name>
<protein>
    <submittedName>
        <fullName evidence="1">Uncharacterized protein</fullName>
    </submittedName>
</protein>
<sequence length="162" mass="18830">MIPLFDIHIRNLPLVQICSSLSCFYWKNRIWTATTYWKTREKNKTGPGTLSMGEEIWVLRANGSNSSVRVLSKKETVKLKIAEPVDPWDDNHRDNTQLVPAVARLRKGIKDQGHNYCGHYILYVKRTERMLSSQHTKSFHQLCICRAQNQTFFTFSSPPHSH</sequence>
<accession>A0ABV0VK11</accession>
<comment type="caution">
    <text evidence="1">The sequence shown here is derived from an EMBL/GenBank/DDBJ whole genome shotgun (WGS) entry which is preliminary data.</text>
</comment>
<evidence type="ECO:0000313" key="1">
    <source>
        <dbReference type="EMBL" id="MEQ2257345.1"/>
    </source>
</evidence>
<organism evidence="1 2">
    <name type="scientific">Ilyodon furcidens</name>
    <name type="common">goldbreast splitfin</name>
    <dbReference type="NCBI Taxonomy" id="33524"/>
    <lineage>
        <taxon>Eukaryota</taxon>
        <taxon>Metazoa</taxon>
        <taxon>Chordata</taxon>
        <taxon>Craniata</taxon>
        <taxon>Vertebrata</taxon>
        <taxon>Euteleostomi</taxon>
        <taxon>Actinopterygii</taxon>
        <taxon>Neopterygii</taxon>
        <taxon>Teleostei</taxon>
        <taxon>Neoteleostei</taxon>
        <taxon>Acanthomorphata</taxon>
        <taxon>Ovalentaria</taxon>
        <taxon>Atherinomorphae</taxon>
        <taxon>Cyprinodontiformes</taxon>
        <taxon>Goodeidae</taxon>
        <taxon>Ilyodon</taxon>
    </lineage>
</organism>
<dbReference type="Proteomes" id="UP001482620">
    <property type="component" value="Unassembled WGS sequence"/>
</dbReference>
<proteinExistence type="predicted"/>
<reference evidence="1 2" key="1">
    <citation type="submission" date="2021-06" db="EMBL/GenBank/DDBJ databases">
        <authorList>
            <person name="Palmer J.M."/>
        </authorList>
    </citation>
    <scope>NUCLEOTIDE SEQUENCE [LARGE SCALE GENOMIC DNA]</scope>
    <source>
        <strain evidence="2">if_2019</strain>
        <tissue evidence="1">Muscle</tissue>
    </source>
</reference>
<dbReference type="EMBL" id="JAHRIQ010110223">
    <property type="protein sequence ID" value="MEQ2257345.1"/>
    <property type="molecule type" value="Genomic_DNA"/>
</dbReference>
<keyword evidence="2" id="KW-1185">Reference proteome</keyword>